<evidence type="ECO:0000313" key="1">
    <source>
        <dbReference type="EMBL" id="MFC7063337.1"/>
    </source>
</evidence>
<protein>
    <submittedName>
        <fullName evidence="1">Uncharacterized protein</fullName>
    </submittedName>
</protein>
<evidence type="ECO:0000313" key="2">
    <source>
        <dbReference type="Proteomes" id="UP001596410"/>
    </source>
</evidence>
<gene>
    <name evidence="1" type="ORF">ACFQIC_16095</name>
</gene>
<dbReference type="RefSeq" id="WP_204712046.1">
    <property type="nucleotide sequence ID" value="NZ_JBHSZV010000045.1"/>
</dbReference>
<keyword evidence="2" id="KW-1185">Reference proteome</keyword>
<comment type="caution">
    <text evidence="1">The sequence shown here is derived from an EMBL/GenBank/DDBJ whole genome shotgun (WGS) entry which is preliminary data.</text>
</comment>
<accession>A0ABW2EQ17</accession>
<dbReference type="Proteomes" id="UP001596410">
    <property type="component" value="Unassembled WGS sequence"/>
</dbReference>
<proteinExistence type="predicted"/>
<dbReference type="EMBL" id="JBHSZV010000045">
    <property type="protein sequence ID" value="MFC7063337.1"/>
    <property type="molecule type" value="Genomic_DNA"/>
</dbReference>
<reference evidence="2" key="1">
    <citation type="journal article" date="2019" name="Int. J. Syst. Evol. Microbiol.">
        <title>The Global Catalogue of Microorganisms (GCM) 10K type strain sequencing project: providing services to taxonomists for standard genome sequencing and annotation.</title>
        <authorList>
            <consortium name="The Broad Institute Genomics Platform"/>
            <consortium name="The Broad Institute Genome Sequencing Center for Infectious Disease"/>
            <person name="Wu L."/>
            <person name="Ma J."/>
        </authorList>
    </citation>
    <scope>NUCLEOTIDE SEQUENCE [LARGE SCALE GENOMIC DNA]</scope>
    <source>
        <strain evidence="2">CGMCC 4.1621</strain>
    </source>
</reference>
<name>A0ABW2EQ17_9BACI</name>
<sequence length="66" mass="7722">MKDTYTCSDCLHLYSRLKQQEETIAQLVELIGVANRRIYDVDQRQLNMEHQLVCEQQPRLATSLSP</sequence>
<organism evidence="1 2">
    <name type="scientific">Halobacillus seohaensis</name>
    <dbReference type="NCBI Taxonomy" id="447421"/>
    <lineage>
        <taxon>Bacteria</taxon>
        <taxon>Bacillati</taxon>
        <taxon>Bacillota</taxon>
        <taxon>Bacilli</taxon>
        <taxon>Bacillales</taxon>
        <taxon>Bacillaceae</taxon>
        <taxon>Halobacillus</taxon>
    </lineage>
</organism>